<protein>
    <submittedName>
        <fullName evidence="1">Uncharacterized protein</fullName>
    </submittedName>
</protein>
<evidence type="ECO:0000313" key="2">
    <source>
        <dbReference type="Proteomes" id="UP000782901"/>
    </source>
</evidence>
<sequence>MKQKVFFGVKGGENRLYVRMGDNNEVLITKTKDGELISEENTVHLNAEEAHLLGIQLLKLSTGTPNKLGEQVQATGIVESITVYQKINPDDTPSNTACIEVNEDETAEAHRQDNGLSPSFDIEGEDLERLIALLAKIV</sequence>
<dbReference type="Proteomes" id="UP000782901">
    <property type="component" value="Unassembled WGS sequence"/>
</dbReference>
<evidence type="ECO:0000313" key="1">
    <source>
        <dbReference type="EMBL" id="MBS5410778.1"/>
    </source>
</evidence>
<dbReference type="AlphaFoldDB" id="A0A943DW82"/>
<comment type="caution">
    <text evidence="1">The sequence shown here is derived from an EMBL/GenBank/DDBJ whole genome shotgun (WGS) entry which is preliminary data.</text>
</comment>
<name>A0A943DW82_BACT4</name>
<proteinExistence type="predicted"/>
<accession>A0A943DW82</accession>
<organism evidence="1 2">
    <name type="scientific">Bacteroides thetaiotaomicron</name>
    <dbReference type="NCBI Taxonomy" id="818"/>
    <lineage>
        <taxon>Bacteria</taxon>
        <taxon>Pseudomonadati</taxon>
        <taxon>Bacteroidota</taxon>
        <taxon>Bacteroidia</taxon>
        <taxon>Bacteroidales</taxon>
        <taxon>Bacteroidaceae</taxon>
        <taxon>Bacteroides</taxon>
    </lineage>
</organism>
<gene>
    <name evidence="1" type="ORF">KHY35_08690</name>
</gene>
<dbReference type="EMBL" id="JAGZEE010000010">
    <property type="protein sequence ID" value="MBS5410778.1"/>
    <property type="molecule type" value="Genomic_DNA"/>
</dbReference>
<reference evidence="1" key="1">
    <citation type="submission" date="2021-02" db="EMBL/GenBank/DDBJ databases">
        <title>Infant gut strain persistence is associated with maternal origin, phylogeny, and functional potential including surface adhesion and iron acquisition.</title>
        <authorList>
            <person name="Lou Y.C."/>
        </authorList>
    </citation>
    <scope>NUCLEOTIDE SEQUENCE</scope>
    <source>
        <strain evidence="1">L3_082_243G1_dasL3_082_243G1_maxbin2.maxbin.015s ta_sub</strain>
    </source>
</reference>